<dbReference type="EMBL" id="MCBR01020901">
    <property type="protein sequence ID" value="RKF54785.1"/>
    <property type="molecule type" value="Genomic_DNA"/>
</dbReference>
<evidence type="ECO:0000313" key="5">
    <source>
        <dbReference type="EMBL" id="RKF54785.1"/>
    </source>
</evidence>
<dbReference type="PANTHER" id="PTHR43008">
    <property type="entry name" value="BENZIL REDUCTASE"/>
    <property type="match status" value="1"/>
</dbReference>
<dbReference type="Gene3D" id="3.40.50.720">
    <property type="entry name" value="NAD(P)-binding Rossmann-like Domain"/>
    <property type="match status" value="1"/>
</dbReference>
<dbReference type="OrthoDB" id="5307821at2759"/>
<accession>A0A420HBK9</accession>
<organism evidence="5 6">
    <name type="scientific">Golovinomyces cichoracearum</name>
    <dbReference type="NCBI Taxonomy" id="62708"/>
    <lineage>
        <taxon>Eukaryota</taxon>
        <taxon>Fungi</taxon>
        <taxon>Dikarya</taxon>
        <taxon>Ascomycota</taxon>
        <taxon>Pezizomycotina</taxon>
        <taxon>Leotiomycetes</taxon>
        <taxon>Erysiphales</taxon>
        <taxon>Erysiphaceae</taxon>
        <taxon>Golovinomyces</taxon>
    </lineage>
</organism>
<dbReference type="GO" id="GO:0016616">
    <property type="term" value="F:oxidoreductase activity, acting on the CH-OH group of donors, NAD or NADP as acceptor"/>
    <property type="evidence" value="ECO:0007669"/>
    <property type="project" value="UniProtKB-ARBA"/>
</dbReference>
<dbReference type="InterPro" id="IPR002347">
    <property type="entry name" value="SDR_fam"/>
</dbReference>
<evidence type="ECO:0000256" key="4">
    <source>
        <dbReference type="SAM" id="MobiDB-lite"/>
    </source>
</evidence>
<dbReference type="PROSITE" id="PS00061">
    <property type="entry name" value="ADH_SHORT"/>
    <property type="match status" value="1"/>
</dbReference>
<sequence>MASHNPVFRSGNTAVITGAASGIGLALSQKCASYGMKVIMIDINASNLAAAKALIVGNVEIVEMDVSRIVEYESLKAKIISEFNGTISLLVLNAGIVIKSNWTDTEYFHRVIDVNVFGVIHGLNTLLTLVTKNSTAENPSAVVITGSKQGITNPPGNPAYNASKAAIKTLAEHLAFDLSKLSPNTSVHLLVPGWTFTGLSGNLAFAPAQEKRAKPSGAWLPEEVVEYLEKKMLEKQFYVICPDNDVDEALDKARIAWGADDLILGRPPLTRWREEWKEESDKWLKNKIIGETADQPSRRKGSQSSSSSH</sequence>
<name>A0A420HBK9_9PEZI</name>
<comment type="similarity">
    <text evidence="1">Belongs to the short-chain dehydrogenases/reductases (SDR) family.</text>
</comment>
<dbReference type="SUPFAM" id="SSF51735">
    <property type="entry name" value="NAD(P)-binding Rossmann-fold domains"/>
    <property type="match status" value="1"/>
</dbReference>
<evidence type="ECO:0000313" key="6">
    <source>
        <dbReference type="Proteomes" id="UP000285405"/>
    </source>
</evidence>
<dbReference type="AlphaFoldDB" id="A0A420HBK9"/>
<dbReference type="CDD" id="cd05233">
    <property type="entry name" value="SDR_c"/>
    <property type="match status" value="1"/>
</dbReference>
<keyword evidence="2" id="KW-0521">NADP</keyword>
<proteinExistence type="inferred from homology"/>
<feature type="region of interest" description="Disordered" evidence="4">
    <location>
        <begin position="287"/>
        <end position="309"/>
    </location>
</feature>
<gene>
    <name evidence="5" type="ORF">GcC1_209030</name>
</gene>
<comment type="caution">
    <text evidence="5">The sequence shown here is derived from an EMBL/GenBank/DDBJ whole genome shotgun (WGS) entry which is preliminary data.</text>
</comment>
<protein>
    <submittedName>
        <fullName evidence="5">3-beta-hydroxycholanate 3-dehydrogenase 2</fullName>
    </submittedName>
</protein>
<dbReference type="InterPro" id="IPR020904">
    <property type="entry name" value="Sc_DH/Rdtase_CS"/>
</dbReference>
<reference evidence="5 6" key="1">
    <citation type="journal article" date="2018" name="BMC Genomics">
        <title>Comparative genome analyses reveal sequence features reflecting distinct modes of host-adaptation between dicot and monocot powdery mildew.</title>
        <authorList>
            <person name="Wu Y."/>
            <person name="Ma X."/>
            <person name="Pan Z."/>
            <person name="Kale S.D."/>
            <person name="Song Y."/>
            <person name="King H."/>
            <person name="Zhang Q."/>
            <person name="Presley C."/>
            <person name="Deng X."/>
            <person name="Wei C.I."/>
            <person name="Xiao S."/>
        </authorList>
    </citation>
    <scope>NUCLEOTIDE SEQUENCE [LARGE SCALE GENOMIC DNA]</scope>
    <source>
        <strain evidence="5">UCSC1</strain>
    </source>
</reference>
<dbReference type="InterPro" id="IPR036291">
    <property type="entry name" value="NAD(P)-bd_dom_sf"/>
</dbReference>
<evidence type="ECO:0000256" key="1">
    <source>
        <dbReference type="ARBA" id="ARBA00006484"/>
    </source>
</evidence>
<dbReference type="PANTHER" id="PTHR43008:SF7">
    <property type="entry name" value="SHORT CHAIN DEHYDROGENASE_REDUCTASE (AFU_ORTHOLOGUE AFUA_2G00830)"/>
    <property type="match status" value="1"/>
</dbReference>
<dbReference type="GO" id="GO:0050664">
    <property type="term" value="F:oxidoreductase activity, acting on NAD(P)H, oxygen as acceptor"/>
    <property type="evidence" value="ECO:0007669"/>
    <property type="project" value="TreeGrafter"/>
</dbReference>
<keyword evidence="3" id="KW-0560">Oxidoreductase</keyword>
<dbReference type="Pfam" id="PF00106">
    <property type="entry name" value="adh_short"/>
    <property type="match status" value="1"/>
</dbReference>
<dbReference type="Proteomes" id="UP000285405">
    <property type="component" value="Unassembled WGS sequence"/>
</dbReference>
<evidence type="ECO:0000256" key="3">
    <source>
        <dbReference type="ARBA" id="ARBA00023002"/>
    </source>
</evidence>
<dbReference type="PRINTS" id="PR00081">
    <property type="entry name" value="GDHRDH"/>
</dbReference>
<evidence type="ECO:0000256" key="2">
    <source>
        <dbReference type="ARBA" id="ARBA00022857"/>
    </source>
</evidence>